<proteinExistence type="predicted"/>
<evidence type="ECO:0000256" key="1">
    <source>
        <dbReference type="SAM" id="MobiDB-lite"/>
    </source>
</evidence>
<dbReference type="Gramene" id="evm.model.02.1612">
    <property type="protein sequence ID" value="cds.evm.model.02.1612"/>
    <property type="gene ID" value="evm.TU.02.1612"/>
</dbReference>
<dbReference type="EnsemblPlants" id="evm.model.02.1612">
    <property type="protein sequence ID" value="cds.evm.model.02.1612"/>
    <property type="gene ID" value="evm.TU.02.1612"/>
</dbReference>
<dbReference type="InterPro" id="IPR036397">
    <property type="entry name" value="RNaseH_sf"/>
</dbReference>
<accession>A0A803NUB3</accession>
<reference evidence="2" key="1">
    <citation type="submission" date="2018-11" db="EMBL/GenBank/DDBJ databases">
        <authorList>
            <person name="Grassa J C."/>
        </authorList>
    </citation>
    <scope>NUCLEOTIDE SEQUENCE [LARGE SCALE GENOMIC DNA]</scope>
</reference>
<dbReference type="EMBL" id="UZAU01000210">
    <property type="status" value="NOT_ANNOTATED_CDS"/>
    <property type="molecule type" value="Genomic_DNA"/>
</dbReference>
<dbReference type="AlphaFoldDB" id="A0A803NUB3"/>
<evidence type="ECO:0000313" key="2">
    <source>
        <dbReference type="EnsemblPlants" id="cds.evm.model.02.1612"/>
    </source>
</evidence>
<evidence type="ECO:0008006" key="4">
    <source>
        <dbReference type="Google" id="ProtNLM"/>
    </source>
</evidence>
<protein>
    <recommendedName>
        <fullName evidence="4">Integrase catalytic domain-containing protein</fullName>
    </recommendedName>
</protein>
<reference evidence="2" key="2">
    <citation type="submission" date="2021-03" db="UniProtKB">
        <authorList>
            <consortium name="EnsemblPlants"/>
        </authorList>
    </citation>
    <scope>IDENTIFICATION</scope>
</reference>
<dbReference type="InterPro" id="IPR012337">
    <property type="entry name" value="RNaseH-like_sf"/>
</dbReference>
<dbReference type="GO" id="GO:0003676">
    <property type="term" value="F:nucleic acid binding"/>
    <property type="evidence" value="ECO:0007669"/>
    <property type="project" value="InterPro"/>
</dbReference>
<name>A0A803NUB3_CANSA</name>
<keyword evidence="3" id="KW-1185">Reference proteome</keyword>
<dbReference type="Proteomes" id="UP000596661">
    <property type="component" value="Chromosome 2"/>
</dbReference>
<evidence type="ECO:0000313" key="3">
    <source>
        <dbReference type="Proteomes" id="UP000596661"/>
    </source>
</evidence>
<organism evidence="2 3">
    <name type="scientific">Cannabis sativa</name>
    <name type="common">Hemp</name>
    <name type="synonym">Marijuana</name>
    <dbReference type="NCBI Taxonomy" id="3483"/>
    <lineage>
        <taxon>Eukaryota</taxon>
        <taxon>Viridiplantae</taxon>
        <taxon>Streptophyta</taxon>
        <taxon>Embryophyta</taxon>
        <taxon>Tracheophyta</taxon>
        <taxon>Spermatophyta</taxon>
        <taxon>Magnoliopsida</taxon>
        <taxon>eudicotyledons</taxon>
        <taxon>Gunneridae</taxon>
        <taxon>Pentapetalae</taxon>
        <taxon>rosids</taxon>
        <taxon>fabids</taxon>
        <taxon>Rosales</taxon>
        <taxon>Cannabaceae</taxon>
        <taxon>Cannabis</taxon>
    </lineage>
</organism>
<dbReference type="Gene3D" id="3.30.420.10">
    <property type="entry name" value="Ribonuclease H-like superfamily/Ribonuclease H"/>
    <property type="match status" value="1"/>
</dbReference>
<feature type="region of interest" description="Disordered" evidence="1">
    <location>
        <begin position="110"/>
        <end position="130"/>
    </location>
</feature>
<dbReference type="SUPFAM" id="SSF53098">
    <property type="entry name" value="Ribonuclease H-like"/>
    <property type="match status" value="1"/>
</dbReference>
<sequence>MDKFEPLVSIILKKVVDFVMKNIICQFEISIKIVLDNGTQFDSDLFTKSYEWNKITKSFSSMSRPQTVDLYNKTMNTSFLEPYVEESIKFFEKMEAEEKGMPTEEFVQEIEAKDDDETKVAASKPLQKEA</sequence>